<keyword evidence="2" id="KW-1185">Reference proteome</keyword>
<name>A0ABS8Y6K1_DATST</name>
<evidence type="ECO:0000313" key="2">
    <source>
        <dbReference type="Proteomes" id="UP000823775"/>
    </source>
</evidence>
<dbReference type="EMBL" id="JACEIK010016710">
    <property type="protein sequence ID" value="MCE5165699.1"/>
    <property type="molecule type" value="Genomic_DNA"/>
</dbReference>
<evidence type="ECO:0000313" key="1">
    <source>
        <dbReference type="EMBL" id="MCE5165699.1"/>
    </source>
</evidence>
<sequence>MSALTSRMMFLQAGDEPSLRASSFDDRVDSPSERRRPITWTVKVMPLYLKCDDEDDGFSLLQSLGQHFHALLLNGDGGDD</sequence>
<proteinExistence type="predicted"/>
<comment type="caution">
    <text evidence="1">The sequence shown here is derived from an EMBL/GenBank/DDBJ whole genome shotgun (WGS) entry which is preliminary data.</text>
</comment>
<organism evidence="1 2">
    <name type="scientific">Datura stramonium</name>
    <name type="common">Jimsonweed</name>
    <name type="synonym">Common thornapple</name>
    <dbReference type="NCBI Taxonomy" id="4076"/>
    <lineage>
        <taxon>Eukaryota</taxon>
        <taxon>Viridiplantae</taxon>
        <taxon>Streptophyta</taxon>
        <taxon>Embryophyta</taxon>
        <taxon>Tracheophyta</taxon>
        <taxon>Spermatophyta</taxon>
        <taxon>Magnoliopsida</taxon>
        <taxon>eudicotyledons</taxon>
        <taxon>Gunneridae</taxon>
        <taxon>Pentapetalae</taxon>
        <taxon>asterids</taxon>
        <taxon>lamiids</taxon>
        <taxon>Solanales</taxon>
        <taxon>Solanaceae</taxon>
        <taxon>Solanoideae</taxon>
        <taxon>Datureae</taxon>
        <taxon>Datura</taxon>
    </lineage>
</organism>
<gene>
    <name evidence="1" type="ORF">HAX54_011757</name>
</gene>
<accession>A0ABS8Y6K1</accession>
<protein>
    <submittedName>
        <fullName evidence="1">Uncharacterized protein</fullName>
    </submittedName>
</protein>
<dbReference type="Proteomes" id="UP000823775">
    <property type="component" value="Unassembled WGS sequence"/>
</dbReference>
<reference evidence="1 2" key="1">
    <citation type="journal article" date="2021" name="BMC Genomics">
        <title>Datura genome reveals duplications of psychoactive alkaloid biosynthetic genes and high mutation rate following tissue culture.</title>
        <authorList>
            <person name="Rajewski A."/>
            <person name="Carter-House D."/>
            <person name="Stajich J."/>
            <person name="Litt A."/>
        </authorList>
    </citation>
    <scope>NUCLEOTIDE SEQUENCE [LARGE SCALE GENOMIC DNA]</scope>
    <source>
        <strain evidence="1">AR-01</strain>
    </source>
</reference>
<feature type="non-terminal residue" evidence="1">
    <location>
        <position position="80"/>
    </location>
</feature>